<reference evidence="6" key="1">
    <citation type="submission" date="2022-11" db="EMBL/GenBank/DDBJ databases">
        <title>Robbsia betulipollinis sp. nov., isolated from pollen of birch (Betula pendula).</title>
        <authorList>
            <person name="Shi H."/>
            <person name="Ambika Manirajan B."/>
            <person name="Ratering S."/>
            <person name="Geissler-Plaum R."/>
            <person name="Schnell S."/>
        </authorList>
    </citation>
    <scope>NUCLEOTIDE SEQUENCE</scope>
    <source>
        <strain evidence="6">Bb-Pol-6</strain>
    </source>
</reference>
<dbReference type="EMBL" id="JAPMXC010000006">
    <property type="protein sequence ID" value="MCY0388719.1"/>
    <property type="molecule type" value="Genomic_DNA"/>
</dbReference>
<dbReference type="SUPFAM" id="SSF52283">
    <property type="entry name" value="Formate/glycerate dehydrogenase catalytic domain-like"/>
    <property type="match status" value="1"/>
</dbReference>
<keyword evidence="7" id="KW-1185">Reference proteome</keyword>
<dbReference type="CDD" id="cd12156">
    <property type="entry name" value="HPPR"/>
    <property type="match status" value="1"/>
</dbReference>
<dbReference type="Pfam" id="PF02826">
    <property type="entry name" value="2-Hacid_dh_C"/>
    <property type="match status" value="1"/>
</dbReference>
<comment type="similarity">
    <text evidence="3">Belongs to the D-isomer specific 2-hydroxyacid dehydrogenase family.</text>
</comment>
<dbReference type="Proteomes" id="UP001082899">
    <property type="component" value="Unassembled WGS sequence"/>
</dbReference>
<keyword evidence="2" id="KW-0520">NAD</keyword>
<sequence>MKPVLLVTIALKPPFIADLEKTFDVVYAPDAPVAALGARCADIAIVLTNGVSGLSAADMDLLPALRLVSAMGAGYENIDIAYARSRGIVVSNGAGTNDDNVADHALALLLATVRRIPVLDRATRNGIWRDALPLDPSVSGKRAGIIGLGRIGEKIARRIGAFDCEIGYYSRTRRDHSPYRYFADLVSLAEWSDFLVVATPGGASTRHMVNADVLRALGPRGFLVNIARGSVVDTAALASALGAGTVAGAGLDVYESEPDAPVALLGFEQVVLTPHLAGRSPEALQASIDLFIDNARRHLAGEAVSTPL</sequence>
<dbReference type="Gene3D" id="3.40.50.720">
    <property type="entry name" value="NAD(P)-binding Rossmann-like Domain"/>
    <property type="match status" value="2"/>
</dbReference>
<evidence type="ECO:0000313" key="7">
    <source>
        <dbReference type="Proteomes" id="UP001082899"/>
    </source>
</evidence>
<evidence type="ECO:0000256" key="2">
    <source>
        <dbReference type="ARBA" id="ARBA00023027"/>
    </source>
</evidence>
<accession>A0ABT3ZQ90</accession>
<dbReference type="SUPFAM" id="SSF51735">
    <property type="entry name" value="NAD(P)-binding Rossmann-fold domains"/>
    <property type="match status" value="1"/>
</dbReference>
<dbReference type="InterPro" id="IPR050223">
    <property type="entry name" value="D-isomer_2-hydroxyacid_DH"/>
</dbReference>
<dbReference type="PROSITE" id="PS00065">
    <property type="entry name" value="D_2_HYDROXYACID_DH_1"/>
    <property type="match status" value="1"/>
</dbReference>
<proteinExistence type="inferred from homology"/>
<dbReference type="PANTHER" id="PTHR10996">
    <property type="entry name" value="2-HYDROXYACID DEHYDROGENASE-RELATED"/>
    <property type="match status" value="1"/>
</dbReference>
<dbReference type="InterPro" id="IPR029752">
    <property type="entry name" value="D-isomer_DH_CS1"/>
</dbReference>
<organism evidence="6 7">
    <name type="scientific">Robbsia betulipollinis</name>
    <dbReference type="NCBI Taxonomy" id="2981849"/>
    <lineage>
        <taxon>Bacteria</taxon>
        <taxon>Pseudomonadati</taxon>
        <taxon>Pseudomonadota</taxon>
        <taxon>Betaproteobacteria</taxon>
        <taxon>Burkholderiales</taxon>
        <taxon>Burkholderiaceae</taxon>
        <taxon>Robbsia</taxon>
    </lineage>
</organism>
<dbReference type="InterPro" id="IPR006139">
    <property type="entry name" value="D-isomer_2_OHA_DH_cat_dom"/>
</dbReference>
<dbReference type="PANTHER" id="PTHR10996:SF178">
    <property type="entry name" value="2-HYDROXYACID DEHYDROGENASE YGL185C-RELATED"/>
    <property type="match status" value="1"/>
</dbReference>
<name>A0ABT3ZQ90_9BURK</name>
<dbReference type="RefSeq" id="WP_267848610.1">
    <property type="nucleotide sequence ID" value="NZ_JAPMXC010000006.1"/>
</dbReference>
<dbReference type="InterPro" id="IPR006140">
    <property type="entry name" value="D-isomer_DH_NAD-bd"/>
</dbReference>
<keyword evidence="1 3" id="KW-0560">Oxidoreductase</keyword>
<comment type="caution">
    <text evidence="6">The sequence shown here is derived from an EMBL/GenBank/DDBJ whole genome shotgun (WGS) entry which is preliminary data.</text>
</comment>
<evidence type="ECO:0000256" key="1">
    <source>
        <dbReference type="ARBA" id="ARBA00023002"/>
    </source>
</evidence>
<evidence type="ECO:0000313" key="6">
    <source>
        <dbReference type="EMBL" id="MCY0388719.1"/>
    </source>
</evidence>
<dbReference type="InterPro" id="IPR036291">
    <property type="entry name" value="NAD(P)-bd_dom_sf"/>
</dbReference>
<evidence type="ECO:0000256" key="3">
    <source>
        <dbReference type="RuleBase" id="RU003719"/>
    </source>
</evidence>
<evidence type="ECO:0000259" key="4">
    <source>
        <dbReference type="Pfam" id="PF00389"/>
    </source>
</evidence>
<protein>
    <submittedName>
        <fullName evidence="6">2-hydroxyacid dehydrogenase</fullName>
    </submittedName>
</protein>
<evidence type="ECO:0000259" key="5">
    <source>
        <dbReference type="Pfam" id="PF02826"/>
    </source>
</evidence>
<feature type="domain" description="D-isomer specific 2-hydroxyacid dehydrogenase NAD-binding" evidence="5">
    <location>
        <begin position="106"/>
        <end position="277"/>
    </location>
</feature>
<feature type="domain" description="D-isomer specific 2-hydroxyacid dehydrogenase catalytic" evidence="4">
    <location>
        <begin position="10"/>
        <end position="305"/>
    </location>
</feature>
<dbReference type="Pfam" id="PF00389">
    <property type="entry name" value="2-Hacid_dh"/>
    <property type="match status" value="1"/>
</dbReference>
<gene>
    <name evidence="6" type="ORF">OVY01_16200</name>
</gene>